<reference evidence="2 4" key="2">
    <citation type="submission" date="2016-09" db="EMBL/GenBank/DDBJ databases">
        <title>Draft Genome Sequence of four Alteromonas macleodii strains isolated from copper coupons and grown long-term at elevated copper levels.</title>
        <authorList>
            <person name="Cusick K."/>
            <person name="Dale J."/>
            <person name="Little B."/>
            <person name="Biffinger J."/>
        </authorList>
    </citation>
    <scope>NUCLEOTIDE SEQUENCE [LARGE SCALE GENOMIC DNA]</scope>
    <source>
        <strain evidence="2 4">KCP01</strain>
    </source>
</reference>
<dbReference type="Proteomes" id="UP000095392">
    <property type="component" value="Unassembled WGS sequence"/>
</dbReference>
<reference evidence="1 3" key="1">
    <citation type="submission" date="2015-12" db="EMBL/GenBank/DDBJ databases">
        <authorList>
            <person name="Shamseldin A."/>
            <person name="Moawad H."/>
            <person name="Abd El-Rahim W.M."/>
            <person name="Sadowsky M.J."/>
        </authorList>
    </citation>
    <scope>NUCLEOTIDE SEQUENCE [LARGE SCALE GENOMIC DNA]</scope>
    <source>
        <strain evidence="1 3">D7</strain>
    </source>
</reference>
<dbReference type="EMBL" id="CP014323">
    <property type="protein sequence ID" value="AMJ98567.1"/>
    <property type="molecule type" value="Genomic_DNA"/>
</dbReference>
<sequence>MSKQEEPIVIINGTALTEAQAMTVRAAIENFDSDLKENGLGDDAHGVEMTKLYRDRISEIRRLIFV</sequence>
<dbReference type="EMBL" id="MIPY01000041">
    <property type="protein sequence ID" value="OES25655.1"/>
    <property type="molecule type" value="Genomic_DNA"/>
</dbReference>
<evidence type="ECO:0000313" key="2">
    <source>
        <dbReference type="EMBL" id="OES25655.1"/>
    </source>
</evidence>
<proteinExistence type="predicted"/>
<protein>
    <submittedName>
        <fullName evidence="1">Uncharacterized protein</fullName>
    </submittedName>
</protein>
<dbReference type="PATRIC" id="fig|28108.61.peg.4456"/>
<accession>A0A126PZV9</accession>
<organism evidence="1 3">
    <name type="scientific">Alteromonas macleodii</name>
    <name type="common">Pseudoalteromonas macleodii</name>
    <dbReference type="NCBI Taxonomy" id="28108"/>
    <lineage>
        <taxon>Bacteria</taxon>
        <taxon>Pseudomonadati</taxon>
        <taxon>Pseudomonadota</taxon>
        <taxon>Gammaproteobacteria</taxon>
        <taxon>Alteromonadales</taxon>
        <taxon>Alteromonadaceae</taxon>
        <taxon>Alteromonas/Salinimonas group</taxon>
        <taxon>Alteromonas</taxon>
    </lineage>
</organism>
<dbReference type="RefSeq" id="WP_061095105.1">
    <property type="nucleotide sequence ID" value="NZ_CP014323.1"/>
</dbReference>
<dbReference type="AlphaFoldDB" id="A0A126PZV9"/>
<keyword evidence="4" id="KW-1185">Reference proteome</keyword>
<dbReference type="Proteomes" id="UP000063991">
    <property type="component" value="Chromosome"/>
</dbReference>
<evidence type="ECO:0000313" key="1">
    <source>
        <dbReference type="EMBL" id="AMJ98567.1"/>
    </source>
</evidence>
<name>A0A126PZV9_ALTMA</name>
<gene>
    <name evidence="1" type="ORF">AVL55_10525</name>
    <name evidence="2" type="ORF">BFV95_4337</name>
</gene>
<evidence type="ECO:0000313" key="3">
    <source>
        <dbReference type="Proteomes" id="UP000063991"/>
    </source>
</evidence>
<evidence type="ECO:0000313" key="4">
    <source>
        <dbReference type="Proteomes" id="UP000095392"/>
    </source>
</evidence>